<accession>A0ABX1GA11</accession>
<gene>
    <name evidence="2" type="ORF">HCU74_01080</name>
</gene>
<dbReference type="Proteomes" id="UP000765845">
    <property type="component" value="Unassembled WGS sequence"/>
</dbReference>
<dbReference type="EMBL" id="JAAWWK010000001">
    <property type="protein sequence ID" value="NKI16000.1"/>
    <property type="molecule type" value="Genomic_DNA"/>
</dbReference>
<evidence type="ECO:0000313" key="3">
    <source>
        <dbReference type="Proteomes" id="UP000765845"/>
    </source>
</evidence>
<evidence type="ECO:0000259" key="1">
    <source>
        <dbReference type="Pfam" id="PF02627"/>
    </source>
</evidence>
<organism evidence="2 3">
    <name type="scientific">Spongiibacter thalassae</name>
    <dbReference type="NCBI Taxonomy" id="2721624"/>
    <lineage>
        <taxon>Bacteria</taxon>
        <taxon>Pseudomonadati</taxon>
        <taxon>Pseudomonadota</taxon>
        <taxon>Gammaproteobacteria</taxon>
        <taxon>Cellvibrionales</taxon>
        <taxon>Spongiibacteraceae</taxon>
        <taxon>Spongiibacter</taxon>
    </lineage>
</organism>
<dbReference type="PANTHER" id="PTHR33570">
    <property type="entry name" value="4-CARBOXYMUCONOLACTONE DECARBOXYLASE FAMILY PROTEIN"/>
    <property type="match status" value="1"/>
</dbReference>
<protein>
    <submittedName>
        <fullName evidence="2">Carboxymuconolactone decarboxylase family protein</fullName>
    </submittedName>
</protein>
<dbReference type="Pfam" id="PF02627">
    <property type="entry name" value="CMD"/>
    <property type="match status" value="1"/>
</dbReference>
<dbReference type="Gene3D" id="1.20.1290.10">
    <property type="entry name" value="AhpD-like"/>
    <property type="match status" value="1"/>
</dbReference>
<keyword evidence="3" id="KW-1185">Reference proteome</keyword>
<feature type="domain" description="Carboxymuconolactone decarboxylase-like" evidence="1">
    <location>
        <begin position="32"/>
        <end position="104"/>
    </location>
</feature>
<dbReference type="InterPro" id="IPR052512">
    <property type="entry name" value="4CMD/NDH-1_regulator"/>
</dbReference>
<reference evidence="2 3" key="1">
    <citation type="submission" date="2020-04" db="EMBL/GenBank/DDBJ databases">
        <authorList>
            <person name="Yoon J."/>
        </authorList>
    </citation>
    <scope>NUCLEOTIDE SEQUENCE [LARGE SCALE GENOMIC DNA]</scope>
    <source>
        <strain evidence="2 3">KMU-166</strain>
    </source>
</reference>
<name>A0ABX1GA11_9GAMM</name>
<comment type="caution">
    <text evidence="2">The sequence shown here is derived from an EMBL/GenBank/DDBJ whole genome shotgun (WGS) entry which is preliminary data.</text>
</comment>
<dbReference type="PANTHER" id="PTHR33570:SF2">
    <property type="entry name" value="CARBOXYMUCONOLACTONE DECARBOXYLASE-LIKE DOMAIN-CONTAINING PROTEIN"/>
    <property type="match status" value="1"/>
</dbReference>
<sequence length="117" mass="12384">MFGDGILNYLEGKAGSEGFGSQGARLALRDIFGGVWVDDTLSPRERSIATLSMLIALRAEGEIQNHVRGAVNNGLSAKEIEALILHSAYYCGFPASGVALQAAETVLTEMGKLNNAE</sequence>
<dbReference type="SUPFAM" id="SSF69118">
    <property type="entry name" value="AhpD-like"/>
    <property type="match status" value="1"/>
</dbReference>
<proteinExistence type="predicted"/>
<evidence type="ECO:0000313" key="2">
    <source>
        <dbReference type="EMBL" id="NKI16000.1"/>
    </source>
</evidence>
<dbReference type="InterPro" id="IPR003779">
    <property type="entry name" value="CMD-like"/>
</dbReference>
<dbReference type="InterPro" id="IPR029032">
    <property type="entry name" value="AhpD-like"/>
</dbReference>